<comment type="caution">
    <text evidence="1">The sequence shown here is derived from an EMBL/GenBank/DDBJ whole genome shotgun (WGS) entry which is preliminary data.</text>
</comment>
<evidence type="ECO:0000313" key="1">
    <source>
        <dbReference type="EMBL" id="ROV90052.1"/>
    </source>
</evidence>
<reference evidence="1 2" key="1">
    <citation type="submission" date="2015-09" db="EMBL/GenBank/DDBJ databases">
        <title>Host preference determinants of Valsa canker pathogens revealed by comparative genomics.</title>
        <authorList>
            <person name="Yin Z."/>
            <person name="Huang L."/>
        </authorList>
    </citation>
    <scope>NUCLEOTIDE SEQUENCE [LARGE SCALE GENOMIC DNA]</scope>
    <source>
        <strain evidence="1 2">YSFL</strain>
    </source>
</reference>
<protein>
    <submittedName>
        <fullName evidence="1">Uncharacterized protein</fullName>
    </submittedName>
</protein>
<evidence type="ECO:0000313" key="2">
    <source>
        <dbReference type="Proteomes" id="UP000284375"/>
    </source>
</evidence>
<dbReference type="AlphaFoldDB" id="A0A423VGH2"/>
<sequence>MPEKLVWFRQSILIDRSFDESVLTVTSPLKLTFASLLARVSTESQTGFPAEFAAASGFAATSNSSPTVLRYVIKVTESSLSSIQTSMVSPVLGSDKMCVQKGRSAATAIPRDLPNDMILVTMFFHAGM</sequence>
<dbReference type="EMBL" id="LJZO01000053">
    <property type="protein sequence ID" value="ROV90052.1"/>
    <property type="molecule type" value="Genomic_DNA"/>
</dbReference>
<gene>
    <name evidence="1" type="ORF">VSDG_08377</name>
</gene>
<name>A0A423VGH2_CYTCH</name>
<dbReference type="Proteomes" id="UP000284375">
    <property type="component" value="Unassembled WGS sequence"/>
</dbReference>
<keyword evidence="2" id="KW-1185">Reference proteome</keyword>
<organism evidence="1 2">
    <name type="scientific">Cytospora chrysosperma</name>
    <name type="common">Cytospora canker fungus</name>
    <name type="synonym">Sphaeria chrysosperma</name>
    <dbReference type="NCBI Taxonomy" id="252740"/>
    <lineage>
        <taxon>Eukaryota</taxon>
        <taxon>Fungi</taxon>
        <taxon>Dikarya</taxon>
        <taxon>Ascomycota</taxon>
        <taxon>Pezizomycotina</taxon>
        <taxon>Sordariomycetes</taxon>
        <taxon>Sordariomycetidae</taxon>
        <taxon>Diaporthales</taxon>
        <taxon>Cytosporaceae</taxon>
        <taxon>Cytospora</taxon>
    </lineage>
</organism>
<accession>A0A423VGH2</accession>
<proteinExistence type="predicted"/>